<dbReference type="GO" id="GO:0016887">
    <property type="term" value="F:ATP hydrolysis activity"/>
    <property type="evidence" value="ECO:0007669"/>
    <property type="project" value="InterPro"/>
</dbReference>
<dbReference type="GO" id="GO:0004725">
    <property type="term" value="F:protein tyrosine phosphatase activity"/>
    <property type="evidence" value="ECO:0007669"/>
    <property type="project" value="InterPro"/>
</dbReference>
<dbReference type="InterPro" id="IPR029021">
    <property type="entry name" value="Prot-tyrosine_phosphatase-like"/>
</dbReference>
<dbReference type="InterPro" id="IPR027417">
    <property type="entry name" value="P-loop_NTPase"/>
</dbReference>
<sequence length="478" mass="51184">MKPVLVLQGFGVAFGTRTILLDMSLSIPSRGCTVLLGPSGTGKSTLLRSLAGLNDTNPSMRTWGQRIYEGEPLSPLHRPALVAQKADFLMATVQDSLVTKLPQRSSLTRARQLDMVRDFLEKTGQAVLTAKLATPVIDLPPHERQIIAILRQSLSGPALLMVDEPTANLPPDGAQAVLDLLELLASERAVLMVSHHLAQTRQIAQEVVLMADGVVQESAAKDDFFLRPQSAAAQHYLRSGSCPEAGIADQTAGDALAAAHEPARQASVKPVPPAIADKVQPAASLPARPAMPHWQPDPAAKSAFCGPRGFVWLIEGKLAGTPLPGIVHDTQQDLNALRNAGITRLISLTETPFDATLAALYDIQCTALPIRDMNAPTSTQAWFLCESIDRCLQRGEVVAVHCKAGLGRTGTVLAMYLIWLGAGQVSGAGAMAHVRRLEARMIQSLEQEKFLEKFAQLVAHPPTGKQLSSPAFNAKKPS</sequence>
<proteinExistence type="predicted"/>
<evidence type="ECO:0000313" key="6">
    <source>
        <dbReference type="EMBL" id="XBP70607.1"/>
    </source>
</evidence>
<dbReference type="SMART" id="SM00404">
    <property type="entry name" value="PTPc_motif"/>
    <property type="match status" value="1"/>
</dbReference>
<gene>
    <name evidence="6" type="ORF">ABLV49_01860</name>
</gene>
<dbReference type="SMART" id="SM00382">
    <property type="entry name" value="AAA"/>
    <property type="match status" value="1"/>
</dbReference>
<feature type="domain" description="ABC transporter" evidence="5">
    <location>
        <begin position="5"/>
        <end position="237"/>
    </location>
</feature>
<dbReference type="InterPro" id="IPR003439">
    <property type="entry name" value="ABC_transporter-like_ATP-bd"/>
</dbReference>
<protein>
    <submittedName>
        <fullName evidence="6">ATP-binding cassette domain-containing protein</fullName>
    </submittedName>
</protein>
<dbReference type="Pfam" id="PF22785">
    <property type="entry name" value="Tc-R-P"/>
    <property type="match status" value="1"/>
</dbReference>
<keyword evidence="1" id="KW-0472">Membrane</keyword>
<dbReference type="PRINTS" id="PR00700">
    <property type="entry name" value="PRTYPHPHTASE"/>
</dbReference>
<dbReference type="PROSITE" id="PS00383">
    <property type="entry name" value="TYR_PHOSPHATASE_1"/>
    <property type="match status" value="1"/>
</dbReference>
<dbReference type="Gene3D" id="3.40.50.300">
    <property type="entry name" value="P-loop containing nucleotide triphosphate hydrolases"/>
    <property type="match status" value="1"/>
</dbReference>
<keyword evidence="1" id="KW-1003">Cell membrane</keyword>
<evidence type="ECO:0000259" key="5">
    <source>
        <dbReference type="PROSITE" id="PS50893"/>
    </source>
</evidence>
<dbReference type="InterPro" id="IPR003595">
    <property type="entry name" value="Tyr_Pase_cat"/>
</dbReference>
<dbReference type="Pfam" id="PF00005">
    <property type="entry name" value="ABC_tran"/>
    <property type="match status" value="1"/>
</dbReference>
<organism evidence="6">
    <name type="scientific">Polaromonas hydrogenivorans</name>
    <dbReference type="NCBI Taxonomy" id="335476"/>
    <lineage>
        <taxon>Bacteria</taxon>
        <taxon>Pseudomonadati</taxon>
        <taxon>Pseudomonadota</taxon>
        <taxon>Betaproteobacteria</taxon>
        <taxon>Burkholderiales</taxon>
        <taxon>Comamonadaceae</taxon>
        <taxon>Polaromonas</taxon>
    </lineage>
</organism>
<dbReference type="PROSITE" id="PS50893">
    <property type="entry name" value="ABC_TRANSPORTER_2"/>
    <property type="match status" value="1"/>
</dbReference>
<dbReference type="PANTHER" id="PTHR43423">
    <property type="entry name" value="ABC TRANSPORTER I FAMILY MEMBER 17"/>
    <property type="match status" value="1"/>
</dbReference>
<reference evidence="6" key="1">
    <citation type="submission" date="2024-05" db="EMBL/GenBank/DDBJ databases">
        <authorList>
            <person name="Bunk B."/>
            <person name="Swiderski J."/>
            <person name="Sproer C."/>
            <person name="Thiel V."/>
        </authorList>
    </citation>
    <scope>NUCLEOTIDE SEQUENCE</scope>
    <source>
        <strain evidence="6">DSM 17735</strain>
    </source>
</reference>
<keyword evidence="2" id="KW-0547">Nucleotide-binding</keyword>
<dbReference type="InterPro" id="IPR000387">
    <property type="entry name" value="Tyr_Pase_dom"/>
</dbReference>
<evidence type="ECO:0000256" key="1">
    <source>
        <dbReference type="ARBA" id="ARBA00022475"/>
    </source>
</evidence>
<dbReference type="FunFam" id="3.90.190.10:FF:000157">
    <property type="entry name" value="Protein-tyrosine phosphatase"/>
    <property type="match status" value="1"/>
</dbReference>
<dbReference type="EMBL" id="CP157675">
    <property type="protein sequence ID" value="XBP70607.1"/>
    <property type="molecule type" value="Genomic_DNA"/>
</dbReference>
<evidence type="ECO:0000256" key="3">
    <source>
        <dbReference type="ARBA" id="ARBA00022840"/>
    </source>
</evidence>
<dbReference type="PANTHER" id="PTHR43423:SF1">
    <property type="entry name" value="ABC TRANSPORTER I FAMILY MEMBER 17"/>
    <property type="match status" value="1"/>
</dbReference>
<dbReference type="SUPFAM" id="SSF52799">
    <property type="entry name" value="(Phosphotyrosine protein) phosphatases II"/>
    <property type="match status" value="1"/>
</dbReference>
<dbReference type="Gene3D" id="3.90.190.10">
    <property type="entry name" value="Protein tyrosine phosphatase superfamily"/>
    <property type="match status" value="1"/>
</dbReference>
<dbReference type="GO" id="GO:0005524">
    <property type="term" value="F:ATP binding"/>
    <property type="evidence" value="ECO:0007669"/>
    <property type="project" value="UniProtKB-KW"/>
</dbReference>
<dbReference type="AlphaFoldDB" id="A0AAU7LSJ0"/>
<accession>A0AAU7LSJ0</accession>
<dbReference type="SUPFAM" id="SSF52540">
    <property type="entry name" value="P-loop containing nucleoside triphosphate hydrolases"/>
    <property type="match status" value="1"/>
</dbReference>
<keyword evidence="3 6" id="KW-0067">ATP-binding</keyword>
<dbReference type="InterPro" id="IPR003593">
    <property type="entry name" value="AAA+_ATPase"/>
</dbReference>
<dbReference type="InterPro" id="IPR000242">
    <property type="entry name" value="PTP_cat"/>
</dbReference>
<name>A0AAU7LSJ0_9BURK</name>
<evidence type="ECO:0000256" key="2">
    <source>
        <dbReference type="ARBA" id="ARBA00022741"/>
    </source>
</evidence>
<dbReference type="InterPro" id="IPR016130">
    <property type="entry name" value="Tyr_Pase_AS"/>
</dbReference>
<feature type="domain" description="Tyrosine specific protein phosphatases" evidence="4">
    <location>
        <begin position="393"/>
        <end position="449"/>
    </location>
</feature>
<dbReference type="RefSeq" id="WP_349279951.1">
    <property type="nucleotide sequence ID" value="NZ_CBCSCU010000008.1"/>
</dbReference>
<evidence type="ECO:0000259" key="4">
    <source>
        <dbReference type="PROSITE" id="PS50056"/>
    </source>
</evidence>
<dbReference type="PROSITE" id="PS50056">
    <property type="entry name" value="TYR_PHOSPHATASE_2"/>
    <property type="match status" value="1"/>
</dbReference>